<keyword evidence="2" id="KW-1185">Reference proteome</keyword>
<accession>A0AAV2FHY4</accession>
<dbReference type="AlphaFoldDB" id="A0AAV2FHY4"/>
<organism evidence="1 2">
    <name type="scientific">Linum trigynum</name>
    <dbReference type="NCBI Taxonomy" id="586398"/>
    <lineage>
        <taxon>Eukaryota</taxon>
        <taxon>Viridiplantae</taxon>
        <taxon>Streptophyta</taxon>
        <taxon>Embryophyta</taxon>
        <taxon>Tracheophyta</taxon>
        <taxon>Spermatophyta</taxon>
        <taxon>Magnoliopsida</taxon>
        <taxon>eudicotyledons</taxon>
        <taxon>Gunneridae</taxon>
        <taxon>Pentapetalae</taxon>
        <taxon>rosids</taxon>
        <taxon>fabids</taxon>
        <taxon>Malpighiales</taxon>
        <taxon>Linaceae</taxon>
        <taxon>Linum</taxon>
    </lineage>
</organism>
<dbReference type="EMBL" id="OZ034819">
    <property type="protein sequence ID" value="CAL1397896.1"/>
    <property type="molecule type" value="Genomic_DNA"/>
</dbReference>
<protein>
    <submittedName>
        <fullName evidence="1">Uncharacterized protein</fullName>
    </submittedName>
</protein>
<proteinExistence type="predicted"/>
<evidence type="ECO:0000313" key="2">
    <source>
        <dbReference type="Proteomes" id="UP001497516"/>
    </source>
</evidence>
<dbReference type="Proteomes" id="UP001497516">
    <property type="component" value="Chromosome 6"/>
</dbReference>
<evidence type="ECO:0000313" key="1">
    <source>
        <dbReference type="EMBL" id="CAL1397896.1"/>
    </source>
</evidence>
<gene>
    <name evidence="1" type="ORF">LTRI10_LOCUS38161</name>
</gene>
<reference evidence="1 2" key="1">
    <citation type="submission" date="2024-04" db="EMBL/GenBank/DDBJ databases">
        <authorList>
            <person name="Fracassetti M."/>
        </authorList>
    </citation>
    <scope>NUCLEOTIDE SEQUENCE [LARGE SCALE GENOMIC DNA]</scope>
</reference>
<sequence>MNNAGGKNSRAEGRNLQQITCNTVANCGPPECCECIDYCFSSCAKQVLDAERLVGGFRGHEEVEGKGN</sequence>
<name>A0AAV2FHY4_9ROSI</name>